<dbReference type="EMBL" id="GL349442">
    <property type="protein sequence ID" value="KNC46317.1"/>
    <property type="molecule type" value="Genomic_DNA"/>
</dbReference>
<name>A0A0L0D213_THETB</name>
<protein>
    <submittedName>
        <fullName evidence="2">Dnajc8 protein</fullName>
    </submittedName>
</protein>
<evidence type="ECO:0000313" key="3">
    <source>
        <dbReference type="Proteomes" id="UP000054408"/>
    </source>
</evidence>
<dbReference type="PANTHER" id="PTHR15606:SF4">
    <property type="entry name" value="DNAJ HOMOLOG SUBFAMILY C MEMBER 8"/>
    <property type="match status" value="1"/>
</dbReference>
<evidence type="ECO:0000313" key="2">
    <source>
        <dbReference type="EMBL" id="KNC46317.1"/>
    </source>
</evidence>
<keyword evidence="3" id="KW-1185">Reference proteome</keyword>
<feature type="compositionally biased region" description="Basic and acidic residues" evidence="1">
    <location>
        <begin position="132"/>
        <end position="160"/>
    </location>
</feature>
<dbReference type="OrthoDB" id="342454at2759"/>
<dbReference type="GeneID" id="25562421"/>
<dbReference type="InterPro" id="IPR042858">
    <property type="entry name" value="DNAJC8"/>
</dbReference>
<dbReference type="AlphaFoldDB" id="A0A0L0D213"/>
<organism evidence="2 3">
    <name type="scientific">Thecamonas trahens ATCC 50062</name>
    <dbReference type="NCBI Taxonomy" id="461836"/>
    <lineage>
        <taxon>Eukaryota</taxon>
        <taxon>Apusozoa</taxon>
        <taxon>Apusomonadida</taxon>
        <taxon>Apusomonadidae</taxon>
        <taxon>Thecamonas</taxon>
    </lineage>
</organism>
<dbReference type="STRING" id="461836.A0A0L0D213"/>
<accession>A0A0L0D213</accession>
<feature type="compositionally biased region" description="Basic residues" evidence="1">
    <location>
        <begin position="163"/>
        <end position="176"/>
    </location>
</feature>
<feature type="region of interest" description="Disordered" evidence="1">
    <location>
        <begin position="132"/>
        <end position="192"/>
    </location>
</feature>
<reference evidence="2 3" key="1">
    <citation type="submission" date="2010-05" db="EMBL/GenBank/DDBJ databases">
        <title>The Genome Sequence of Thecamonas trahens ATCC 50062.</title>
        <authorList>
            <consortium name="The Broad Institute Genome Sequencing Platform"/>
            <person name="Russ C."/>
            <person name="Cuomo C."/>
            <person name="Shea T."/>
            <person name="Young S.K."/>
            <person name="Zeng Q."/>
            <person name="Koehrsen M."/>
            <person name="Haas B."/>
            <person name="Borodovsky M."/>
            <person name="Guigo R."/>
            <person name="Alvarado L."/>
            <person name="Berlin A."/>
            <person name="Bochicchio J."/>
            <person name="Borenstein D."/>
            <person name="Chapman S."/>
            <person name="Chen Z."/>
            <person name="Freedman E."/>
            <person name="Gellesch M."/>
            <person name="Goldberg J."/>
            <person name="Griggs A."/>
            <person name="Gujja S."/>
            <person name="Heilman E."/>
            <person name="Heiman D."/>
            <person name="Hepburn T."/>
            <person name="Howarth C."/>
            <person name="Jen D."/>
            <person name="Larson L."/>
            <person name="Mehta T."/>
            <person name="Park D."/>
            <person name="Pearson M."/>
            <person name="Roberts A."/>
            <person name="Saif S."/>
            <person name="Shenoy N."/>
            <person name="Sisk P."/>
            <person name="Stolte C."/>
            <person name="Sykes S."/>
            <person name="Thomson T."/>
            <person name="Walk T."/>
            <person name="White J."/>
            <person name="Yandava C."/>
            <person name="Burger G."/>
            <person name="Gray M.W."/>
            <person name="Holland P.W.H."/>
            <person name="King N."/>
            <person name="Lang F.B.F."/>
            <person name="Roger A.J."/>
            <person name="Ruiz-Trillo I."/>
            <person name="Lander E."/>
            <person name="Nusbaum C."/>
        </authorList>
    </citation>
    <scope>NUCLEOTIDE SEQUENCE [LARGE SCALE GENOMIC DNA]</scope>
    <source>
        <strain evidence="2 3">ATCC 50062</strain>
    </source>
</reference>
<evidence type="ECO:0000256" key="1">
    <source>
        <dbReference type="SAM" id="MobiDB-lite"/>
    </source>
</evidence>
<dbReference type="RefSeq" id="XP_013760610.1">
    <property type="nucleotide sequence ID" value="XM_013905156.1"/>
</dbReference>
<proteinExistence type="predicted"/>
<dbReference type="Proteomes" id="UP000054408">
    <property type="component" value="Unassembled WGS sequence"/>
</dbReference>
<gene>
    <name evidence="2" type="ORF">AMSG_02768</name>
</gene>
<sequence>MAAPAAEEGNSATIDRILQPGHKFRNLNPFWVLGIAPTTAKDELKSATAGSYDTLTSTSGAYAEFQRMVAEATAVVTRTQRKKLKAAKRERRAPSPFDVDTALQIEICNRIADAQAEAVVAKQMHEAELAARKEREEAKKRKRKAEAAFKEEWEKDRESRVSSWRKFKKRKKKLRGRKETPVMPSMVAPPAP</sequence>
<dbReference type="GO" id="GO:0005634">
    <property type="term" value="C:nucleus"/>
    <property type="evidence" value="ECO:0007669"/>
    <property type="project" value="TreeGrafter"/>
</dbReference>
<dbReference type="PANTHER" id="PTHR15606">
    <property type="entry name" value="DNAJ HOMOLOG SUBFAMILY C MEMBER 8/LIPOPOLYSACCHARIDE SPECIFIC RESPONSE-7-RELATED"/>
    <property type="match status" value="1"/>
</dbReference>